<evidence type="ECO:0000256" key="1">
    <source>
        <dbReference type="SAM" id="Phobius"/>
    </source>
</evidence>
<dbReference type="AlphaFoldDB" id="A0A841BNQ6"/>
<keyword evidence="1" id="KW-0812">Transmembrane</keyword>
<feature type="transmembrane region" description="Helical" evidence="1">
    <location>
        <begin position="208"/>
        <end position="229"/>
    </location>
</feature>
<evidence type="ECO:0000313" key="3">
    <source>
        <dbReference type="Proteomes" id="UP000587527"/>
    </source>
</evidence>
<accession>A0A841BNQ6</accession>
<feature type="transmembrane region" description="Helical" evidence="1">
    <location>
        <begin position="77"/>
        <end position="94"/>
    </location>
</feature>
<dbReference type="PANTHER" id="PTHR23542">
    <property type="match status" value="1"/>
</dbReference>
<protein>
    <submittedName>
        <fullName evidence="2">Putative MFS family arabinose efflux permease</fullName>
    </submittedName>
</protein>
<feature type="transmembrane region" description="Helical" evidence="1">
    <location>
        <begin position="12"/>
        <end position="38"/>
    </location>
</feature>
<feature type="transmembrane region" description="Helical" evidence="1">
    <location>
        <begin position="241"/>
        <end position="260"/>
    </location>
</feature>
<dbReference type="RefSeq" id="WP_184835373.1">
    <property type="nucleotide sequence ID" value="NZ_JACHMN010000002.1"/>
</dbReference>
<dbReference type="Pfam" id="PF07690">
    <property type="entry name" value="MFS_1"/>
    <property type="match status" value="2"/>
</dbReference>
<dbReference type="EMBL" id="JACHMN010000002">
    <property type="protein sequence ID" value="MBB5869018.1"/>
    <property type="molecule type" value="Genomic_DNA"/>
</dbReference>
<feature type="transmembrane region" description="Helical" evidence="1">
    <location>
        <begin position="134"/>
        <end position="158"/>
    </location>
</feature>
<feature type="transmembrane region" description="Helical" evidence="1">
    <location>
        <begin position="44"/>
        <end position="65"/>
    </location>
</feature>
<sequence length="390" mass="39337">MSGVGGFLRTPQVVWVLGGSLIGRLPLGAAPLVLLLFARETMSIGLAGLVVGAYSAGTAIGQPLLSRLADRWRQPPVLWAAVALSTLGLIVTALRPGTAAMLVAAVLIGVGAPPFESCLRVLWKDLVPPELVHVAYTVDVTAQELIFIVGPVLALGAIGLGGSVGGLVAIGVVQLVGTLIFATAPVVNRWRGETVPRHWAGPLRSAALRLLLAATLLVGAGVGSTVVAVTGYAEAAGSRSWAGWLLAAQATGALIGGLLFARHQPADLRRSLPGIVGLLAVSYLPLLLVPGLPVMVVLLVVSGAGLPAMLTAVFISADKVAPAGTAAESFAWVATAFAVGSAAGSAVDGALLDASGSVAVGFLPAPLAIGAASALLLRRRRGGRQRSRAI</sequence>
<name>A0A841BNQ6_9ACTN</name>
<dbReference type="GO" id="GO:0022857">
    <property type="term" value="F:transmembrane transporter activity"/>
    <property type="evidence" value="ECO:0007669"/>
    <property type="project" value="InterPro"/>
</dbReference>
<dbReference type="InterPro" id="IPR036259">
    <property type="entry name" value="MFS_trans_sf"/>
</dbReference>
<keyword evidence="1" id="KW-0472">Membrane</keyword>
<evidence type="ECO:0000313" key="2">
    <source>
        <dbReference type="EMBL" id="MBB5869018.1"/>
    </source>
</evidence>
<feature type="transmembrane region" description="Helical" evidence="1">
    <location>
        <begin position="358"/>
        <end position="377"/>
    </location>
</feature>
<feature type="transmembrane region" description="Helical" evidence="1">
    <location>
        <begin position="295"/>
        <end position="317"/>
    </location>
</feature>
<dbReference type="Proteomes" id="UP000587527">
    <property type="component" value="Unassembled WGS sequence"/>
</dbReference>
<organism evidence="2 3">
    <name type="scientific">Allocatelliglobosispora scoriae</name>
    <dbReference type="NCBI Taxonomy" id="643052"/>
    <lineage>
        <taxon>Bacteria</taxon>
        <taxon>Bacillati</taxon>
        <taxon>Actinomycetota</taxon>
        <taxon>Actinomycetes</taxon>
        <taxon>Micromonosporales</taxon>
        <taxon>Micromonosporaceae</taxon>
        <taxon>Allocatelliglobosispora</taxon>
    </lineage>
</organism>
<gene>
    <name evidence="2" type="ORF">F4553_002397</name>
</gene>
<dbReference type="InterPro" id="IPR011701">
    <property type="entry name" value="MFS"/>
</dbReference>
<dbReference type="Gene3D" id="1.20.1250.20">
    <property type="entry name" value="MFS general substrate transporter like domains"/>
    <property type="match status" value="1"/>
</dbReference>
<proteinExistence type="predicted"/>
<feature type="transmembrane region" description="Helical" evidence="1">
    <location>
        <begin position="164"/>
        <end position="187"/>
    </location>
</feature>
<feature type="transmembrane region" description="Helical" evidence="1">
    <location>
        <begin position="272"/>
        <end position="289"/>
    </location>
</feature>
<feature type="transmembrane region" description="Helical" evidence="1">
    <location>
        <begin position="329"/>
        <end position="352"/>
    </location>
</feature>
<keyword evidence="3" id="KW-1185">Reference proteome</keyword>
<keyword evidence="1" id="KW-1133">Transmembrane helix</keyword>
<dbReference type="PANTHER" id="PTHR23542:SF1">
    <property type="entry name" value="MAJOR FACILITATOR SUPERFAMILY (MFS) PROFILE DOMAIN-CONTAINING PROTEIN"/>
    <property type="match status" value="1"/>
</dbReference>
<dbReference type="SUPFAM" id="SSF103473">
    <property type="entry name" value="MFS general substrate transporter"/>
    <property type="match status" value="1"/>
</dbReference>
<comment type="caution">
    <text evidence="2">The sequence shown here is derived from an EMBL/GenBank/DDBJ whole genome shotgun (WGS) entry which is preliminary data.</text>
</comment>
<reference evidence="2 3" key="1">
    <citation type="submission" date="2020-08" db="EMBL/GenBank/DDBJ databases">
        <title>Sequencing the genomes of 1000 actinobacteria strains.</title>
        <authorList>
            <person name="Klenk H.-P."/>
        </authorList>
    </citation>
    <scope>NUCLEOTIDE SEQUENCE [LARGE SCALE GENOMIC DNA]</scope>
    <source>
        <strain evidence="2 3">DSM 45362</strain>
    </source>
</reference>